<dbReference type="InterPro" id="IPR027417">
    <property type="entry name" value="P-loop_NTPase"/>
</dbReference>
<dbReference type="RefSeq" id="WP_191956680.1">
    <property type="nucleotide sequence ID" value="NZ_JACYNJ010000018.1"/>
</dbReference>
<accession>A0AAE2Q239</accession>
<keyword evidence="1" id="KW-0175">Coiled coil</keyword>
<comment type="caution">
    <text evidence="3">The sequence shown here is derived from an EMBL/GenBank/DDBJ whole genome shotgun (WGS) entry which is preliminary data.</text>
</comment>
<organism evidence="3 4">
    <name type="scientific">Pseudomonas fluorescens</name>
    <dbReference type="NCBI Taxonomy" id="294"/>
    <lineage>
        <taxon>Bacteria</taxon>
        <taxon>Pseudomonadati</taxon>
        <taxon>Pseudomonadota</taxon>
        <taxon>Gammaproteobacteria</taxon>
        <taxon>Pseudomonadales</taxon>
        <taxon>Pseudomonadaceae</taxon>
        <taxon>Pseudomonas</taxon>
    </lineage>
</organism>
<dbReference type="Proteomes" id="UP000610293">
    <property type="component" value="Unassembled WGS sequence"/>
</dbReference>
<name>A0AAE2Q239_PSEFL</name>
<dbReference type="Gene3D" id="3.40.50.300">
    <property type="entry name" value="P-loop containing nucleotide triphosphate hydrolases"/>
    <property type="match status" value="1"/>
</dbReference>
<protein>
    <recommendedName>
        <fullName evidence="2">AAA+ ATPase domain-containing protein</fullName>
    </recommendedName>
</protein>
<feature type="coiled-coil region" evidence="1">
    <location>
        <begin position="309"/>
        <end position="460"/>
    </location>
</feature>
<feature type="domain" description="AAA+ ATPase" evidence="2">
    <location>
        <begin position="541"/>
        <end position="723"/>
    </location>
</feature>
<evidence type="ECO:0000313" key="3">
    <source>
        <dbReference type="EMBL" id="MBD8272755.1"/>
    </source>
</evidence>
<evidence type="ECO:0000256" key="1">
    <source>
        <dbReference type="SAM" id="Coils"/>
    </source>
</evidence>
<evidence type="ECO:0000259" key="2">
    <source>
        <dbReference type="SMART" id="SM00382"/>
    </source>
</evidence>
<dbReference type="InterPro" id="IPR003593">
    <property type="entry name" value="AAA+_ATPase"/>
</dbReference>
<dbReference type="SUPFAM" id="SSF52540">
    <property type="entry name" value="P-loop containing nucleoside triphosphate hydrolases"/>
    <property type="match status" value="1"/>
</dbReference>
<dbReference type="EMBL" id="JACYNJ010000018">
    <property type="protein sequence ID" value="MBD8272755.1"/>
    <property type="molecule type" value="Genomic_DNA"/>
</dbReference>
<gene>
    <name evidence="3" type="ORF">IFU03_23650</name>
</gene>
<reference evidence="3" key="1">
    <citation type="journal article" date="2020" name="FEMS Microbiol. Ecol.">
        <title>Temporal dynamics of bacterial communities during seed development and maturation.</title>
        <authorList>
            <person name="Chesneau G."/>
            <person name="Torres-Cortes G."/>
            <person name="Briand M."/>
            <person name="Darrasse A."/>
            <person name="Preveaux A."/>
            <person name="Marais C."/>
            <person name="Jacques M.A."/>
            <person name="Shade A."/>
            <person name="Barret M."/>
        </authorList>
    </citation>
    <scope>NUCLEOTIDE SEQUENCE</scope>
    <source>
        <strain evidence="3">CFBP13533</strain>
    </source>
</reference>
<dbReference type="AlphaFoldDB" id="A0AAE2Q239"/>
<dbReference type="SMART" id="SM00382">
    <property type="entry name" value="AAA"/>
    <property type="match status" value="1"/>
</dbReference>
<sequence length="865" mass="98530">MSRLIAVKSHSHFQGNTGVVIPLIIEEDGRAPREVYPEEFEHGNKIFIADEYQAKIDDSYREDELFVITAWSETDKDDWKTNTSKQRYISFSNLIRPLEKSAYLPIVDMEMPDISTGSVESIPNSGLSNTHFMIRNGGFISGPFTAQHNGSAWSVSPVLVNTPLSLQTHNIAQFTEEDLSSSGLLITTKLNGITHCYLSSLERAKHVEHDVQDYISDSGLITYYTKNGFGKNDKNSLSRTEAGKLKAAVEAYKKTNKAVENNDRLNRLKEILDSYLNSEGVGLEIIDGYLNNTQNGRDFLESFVRQNRDILLKDKAEELRKRLEEQKERNDLELSKLSSEIEQRKQELKQEENKVLNQRKISEQEIEEIKKKTAAQIKEDSLKGQEDLKEEIRQLEKLKEDLQGEVEAINLDFSQLTEKLKLPKEIQHIQFTLEDRKRQISELERTNYDLEKLVERQMAKLSSPDLSIVMLEHKTISQILSGQKTTYNPKIKPYFPKSSAKELEDNTRGDYIEGLKKQLEGEDGRQFNYDEVGNLVVTMMQSFLTVLAGPPGTGKTSTVTRLAKHMGLINPDSSDSDQINRFLNIPVGKGWVSNRDLIGFWNGLKNIYQPSRSGLYEFMRAAEIENSEFSNDLLNLVLLDEANLSSIEHYWSDFLTLSDTFNNDANKINLGIQGSEHQYLTIPKSLRFIATINSDETTERLSPRLLDRAPVISLTHCQFSLPTVNDFESLFSGSVPYSSLHKAFNPNDITFALSDAEDNNLKSIITTLSSGHNRTAPIHISPRKIQSIHKYCKTANELLFQRYQTMDFAIAQHILPVINGYGKGYRDKLVQLHQKLGDYNYEISRNLLGNIIEQGDELTESYSFF</sequence>
<evidence type="ECO:0000313" key="4">
    <source>
        <dbReference type="Proteomes" id="UP000610293"/>
    </source>
</evidence>
<proteinExistence type="predicted"/>